<dbReference type="Gene3D" id="3.40.140.80">
    <property type="match status" value="1"/>
</dbReference>
<proteinExistence type="predicted"/>
<dbReference type="InterPro" id="IPR041255">
    <property type="entry name" value="LpxI_N"/>
</dbReference>
<dbReference type="InterPro" id="IPR010415">
    <property type="entry name" value="LpxI_C"/>
</dbReference>
<dbReference type="Proteomes" id="UP000309550">
    <property type="component" value="Unassembled WGS sequence"/>
</dbReference>
<dbReference type="AlphaFoldDB" id="A0A5S3PJB4"/>
<keyword evidence="4" id="KW-1185">Reference proteome</keyword>
<evidence type="ECO:0000259" key="1">
    <source>
        <dbReference type="Pfam" id="PF06230"/>
    </source>
</evidence>
<dbReference type="PANTHER" id="PTHR39962:SF1">
    <property type="entry name" value="LPXI FAMILY PROTEIN"/>
    <property type="match status" value="1"/>
</dbReference>
<feature type="domain" description="LpxI C-terminal" evidence="1">
    <location>
        <begin position="129"/>
        <end position="258"/>
    </location>
</feature>
<dbReference type="Pfam" id="PF06230">
    <property type="entry name" value="LpxI_C"/>
    <property type="match status" value="1"/>
</dbReference>
<evidence type="ECO:0000313" key="3">
    <source>
        <dbReference type="EMBL" id="TMM54479.1"/>
    </source>
</evidence>
<evidence type="ECO:0000313" key="4">
    <source>
        <dbReference type="Proteomes" id="UP000309550"/>
    </source>
</evidence>
<dbReference type="OrthoDB" id="9789836at2"/>
<dbReference type="PANTHER" id="PTHR39962">
    <property type="entry name" value="BLL4848 PROTEIN"/>
    <property type="match status" value="1"/>
</dbReference>
<dbReference type="EMBL" id="VANS01000001">
    <property type="protein sequence ID" value="TMM54479.1"/>
    <property type="molecule type" value="Genomic_DNA"/>
</dbReference>
<dbReference type="Pfam" id="PF17930">
    <property type="entry name" value="LpxI_N"/>
    <property type="match status" value="1"/>
</dbReference>
<organism evidence="3 4">
    <name type="scientific">Sulfitobacter sabulilitoris</name>
    <dbReference type="NCBI Taxonomy" id="2562655"/>
    <lineage>
        <taxon>Bacteria</taxon>
        <taxon>Pseudomonadati</taxon>
        <taxon>Pseudomonadota</taxon>
        <taxon>Alphaproteobacteria</taxon>
        <taxon>Rhodobacterales</taxon>
        <taxon>Roseobacteraceae</taxon>
        <taxon>Sulfitobacter</taxon>
    </lineage>
</organism>
<dbReference type="InterPro" id="IPR043167">
    <property type="entry name" value="LpxI_C_sf"/>
</dbReference>
<evidence type="ECO:0000259" key="2">
    <source>
        <dbReference type="Pfam" id="PF17930"/>
    </source>
</evidence>
<dbReference type="InterPro" id="IPR053174">
    <property type="entry name" value="LpxI"/>
</dbReference>
<accession>A0A5S3PJB4</accession>
<comment type="caution">
    <text evidence="3">The sequence shown here is derived from an EMBL/GenBank/DDBJ whole genome shotgun (WGS) entry which is preliminary data.</text>
</comment>
<reference evidence="3 4" key="1">
    <citation type="submission" date="2019-05" db="EMBL/GenBank/DDBJ databases">
        <title>Sulfitobacter sabulilitoris sp. nov., isolated from a marine sand.</title>
        <authorList>
            <person name="Yoon J.-H."/>
        </authorList>
    </citation>
    <scope>NUCLEOTIDE SEQUENCE [LARGE SCALE GENOMIC DNA]</scope>
    <source>
        <strain evidence="3 4">HSMS-29</strain>
    </source>
</reference>
<dbReference type="RefSeq" id="WP_138660651.1">
    <property type="nucleotide sequence ID" value="NZ_VANS01000001.1"/>
</dbReference>
<protein>
    <submittedName>
        <fullName evidence="3">LpxI family protein</fullName>
    </submittedName>
</protein>
<gene>
    <name evidence="3" type="ORF">FDT80_02480</name>
</gene>
<dbReference type="Gene3D" id="3.40.50.20">
    <property type="match status" value="1"/>
</dbReference>
<feature type="domain" description="LpxI N-terminal" evidence="2">
    <location>
        <begin position="2"/>
        <end position="125"/>
    </location>
</feature>
<sequence length="263" mass="26900">MLALIAGRGTLPAQVAQAQASAPLIVTLEGYALDGLDPDIVFRLEHLGSLLVELGHRGVTDVCLCGSVDRPQVDPSAIDAATLPLVPLIQAGLAKGDDGALRTLMDLFEQTGFTVRAAQDLLPDLIATAGVLSRAAPTARIREDARRGLQVLAALAPLDVGQSCVVSGGQVLAIEALGGTDFMLSTLPDTPLRDGAVLVKGPKTGQDRRADMPTIGPDTVATAAAAGLAGIVIDAGGVILLDPDEAIEQANAAGLLLWSRTAE</sequence>
<name>A0A5S3PJB4_9RHOB</name>